<keyword evidence="2" id="KW-1185">Reference proteome</keyword>
<proteinExistence type="predicted"/>
<dbReference type="Proteomes" id="UP000006693">
    <property type="component" value="Chromosome 2"/>
</dbReference>
<sequence>MSKLASRRNGRAALTKAQLLPLSTEKIRALSLENHLALSVVRAGAGDFEQMSCLLRAVYLAYFMRNETTAGMDADVYRRAEAVMDRCIGRVERGETWILESNEVAELERVLVLHDQQLAAVPLHRYQSAWERLQRFITSGQRSPIPAAATA</sequence>
<reference evidence="1 2" key="1">
    <citation type="journal article" date="2004" name="Proc. Natl. Acad. Sci. U.S.A.">
        <title>Structural flexibility in the Burkholderia mallei genome.</title>
        <authorList>
            <person name="Nierman W.C."/>
            <person name="DeShazer D."/>
            <person name="Kim H.S."/>
            <person name="Tettelin H."/>
            <person name="Nelson K.E."/>
            <person name="Feldblyum T."/>
            <person name="Ulrich R.L."/>
            <person name="Ronning C.M."/>
            <person name="Brinkac L.M."/>
            <person name="Daugherty S.C."/>
            <person name="Davidsen T.D."/>
            <person name="Deboy R.T."/>
            <person name="Dimitrov G."/>
            <person name="Dodson R.J."/>
            <person name="Durkin A.S."/>
            <person name="Gwinn M.L."/>
            <person name="Haft D.H."/>
            <person name="Khouri H."/>
            <person name="Kolonay J.F."/>
            <person name="Madupu R."/>
            <person name="Mohammoud Y."/>
            <person name="Nelson W.C."/>
            <person name="Radune D."/>
            <person name="Romero C.M."/>
            <person name="Sarria S."/>
            <person name="Selengut J."/>
            <person name="Shamblin C."/>
            <person name="Sullivan S.A."/>
            <person name="White O."/>
            <person name="Yu Y."/>
            <person name="Zafar N."/>
            <person name="Zhou L."/>
            <person name="Fraser C.M."/>
        </authorList>
    </citation>
    <scope>NUCLEOTIDE SEQUENCE [LARGE SCALE GENOMIC DNA]</scope>
    <source>
        <strain evidence="1 2">ATCC 23344</strain>
    </source>
</reference>
<dbReference type="KEGG" id="bma:BMAA1052"/>
<dbReference type="eggNOG" id="ENOG5032AYV">
    <property type="taxonomic scope" value="Bacteria"/>
</dbReference>
<dbReference type="EMBL" id="CP000011">
    <property type="protein sequence ID" value="AAU46487.1"/>
    <property type="molecule type" value="Genomic_DNA"/>
</dbReference>
<protein>
    <recommendedName>
        <fullName evidence="3">Fis family transcriptional regulator</fullName>
    </recommendedName>
</protein>
<name>A0A0H2WDA0_BURMA</name>
<gene>
    <name evidence="1" type="ordered locus">BMAA1052</name>
</gene>
<evidence type="ECO:0000313" key="2">
    <source>
        <dbReference type="Proteomes" id="UP000006693"/>
    </source>
</evidence>
<dbReference type="HOGENOM" id="CLU_109720_3_0_4"/>
<dbReference type="PATRIC" id="fig|243160.12.peg.4583"/>
<organism evidence="1 2">
    <name type="scientific">Burkholderia mallei (strain ATCC 23344)</name>
    <dbReference type="NCBI Taxonomy" id="243160"/>
    <lineage>
        <taxon>Bacteria</taxon>
        <taxon>Pseudomonadati</taxon>
        <taxon>Pseudomonadota</taxon>
        <taxon>Betaproteobacteria</taxon>
        <taxon>Burkholderiales</taxon>
        <taxon>Burkholderiaceae</taxon>
        <taxon>Burkholderia</taxon>
        <taxon>pseudomallei group</taxon>
    </lineage>
</organism>
<evidence type="ECO:0008006" key="3">
    <source>
        <dbReference type="Google" id="ProtNLM"/>
    </source>
</evidence>
<dbReference type="AlphaFoldDB" id="A0A0H2WDA0"/>
<evidence type="ECO:0000313" key="1">
    <source>
        <dbReference type="EMBL" id="AAU46487.1"/>
    </source>
</evidence>
<accession>A0A0H2WDA0</accession>